<dbReference type="SUPFAM" id="SSF47802">
    <property type="entry name" value="DNA polymerase beta, N-terminal domain-like"/>
    <property type="match status" value="1"/>
</dbReference>
<dbReference type="Pfam" id="PF14716">
    <property type="entry name" value="HHH_8"/>
    <property type="match status" value="1"/>
</dbReference>
<protein>
    <submittedName>
        <fullName evidence="2">Putative hydrolase</fullName>
    </submittedName>
</protein>
<dbReference type="InterPro" id="IPR050243">
    <property type="entry name" value="PHP_phosphatase"/>
</dbReference>
<dbReference type="PANTHER" id="PTHR36928:SF1">
    <property type="entry name" value="PHOSPHATASE YCDX-RELATED"/>
    <property type="match status" value="1"/>
</dbReference>
<dbReference type="GO" id="GO:0005829">
    <property type="term" value="C:cytosol"/>
    <property type="evidence" value="ECO:0007669"/>
    <property type="project" value="TreeGrafter"/>
</dbReference>
<dbReference type="InterPro" id="IPR016195">
    <property type="entry name" value="Pol/histidinol_Pase-like"/>
</dbReference>
<dbReference type="Gene3D" id="1.10.150.110">
    <property type="entry name" value="DNA polymerase beta, N-terminal domain-like"/>
    <property type="match status" value="1"/>
</dbReference>
<dbReference type="InterPro" id="IPR010996">
    <property type="entry name" value="HHH_MUS81"/>
</dbReference>
<comment type="caution">
    <text evidence="2">The sequence shown here is derived from an EMBL/GenBank/DDBJ whole genome shotgun (WGS) entry which is preliminary data.</text>
</comment>
<evidence type="ECO:0000313" key="3">
    <source>
        <dbReference type="Proteomes" id="UP000295371"/>
    </source>
</evidence>
<keyword evidence="2" id="KW-0378">Hydrolase</keyword>
<dbReference type="InterPro" id="IPR027421">
    <property type="entry name" value="DNA_pol_lamdba_lyase_dom_sf"/>
</dbReference>
<dbReference type="InterPro" id="IPR004013">
    <property type="entry name" value="PHP_dom"/>
</dbReference>
<evidence type="ECO:0000313" key="2">
    <source>
        <dbReference type="EMBL" id="TDT33796.1"/>
    </source>
</evidence>
<reference evidence="2 3" key="1">
    <citation type="submission" date="2019-03" db="EMBL/GenBank/DDBJ databases">
        <title>Genomic Encyclopedia of Archaeal and Bacterial Type Strains, Phase II (KMG-II): from individual species to whole genera.</title>
        <authorList>
            <person name="Goeker M."/>
        </authorList>
    </citation>
    <scope>NUCLEOTIDE SEQUENCE [LARGE SCALE GENOMIC DNA]</scope>
    <source>
        <strain evidence="2 3">DSM 24323</strain>
    </source>
</reference>
<sequence length="340" mass="37264">MAALREIGFWLERSRSDTYRVQAYRKAADTVEALSAAERTEREADNRWADLPGLGPKTITVISQAAAGGVPDYLQGRRTAGAEPLATGGEKILAVLRGDLHTHTTWSDGGSPLPEMVQTARRLGREYLAITDHSPRLKVAHGLSAERLREQIGLIDDLNAELAGEFTVLRGIEVDILDDGRLDQESALLDQLDIVVASVHSKLRIDSESMTHRMVAAIANPRTNILGHCTGRLVEGSRGTRPESTFDAEVVFAACLQFDVAVEINSRPERRDPPSRLLALAQEMGCKFSIDTDAHAPGQLDFSQYGAQRAAAAGIEPEMIIDTWPVEQLVEWAAAKKRRR</sequence>
<dbReference type="InterPro" id="IPR003141">
    <property type="entry name" value="Pol/His_phosphatase_N"/>
</dbReference>
<dbReference type="NCBIfam" id="NF005928">
    <property type="entry name" value="PRK07945.1"/>
    <property type="match status" value="1"/>
</dbReference>
<name>A0A4R7JA53_9ACTN</name>
<feature type="domain" description="Polymerase/histidinol phosphatase N-terminal" evidence="1">
    <location>
        <begin position="98"/>
        <end position="178"/>
    </location>
</feature>
<dbReference type="PIRSF" id="PIRSF036978">
    <property type="entry name" value="UCP036978_PHPhdr"/>
    <property type="match status" value="1"/>
</dbReference>
<dbReference type="Gene3D" id="3.20.20.140">
    <property type="entry name" value="Metal-dependent hydrolases"/>
    <property type="match status" value="1"/>
</dbReference>
<dbReference type="GO" id="GO:0042578">
    <property type="term" value="F:phosphoric ester hydrolase activity"/>
    <property type="evidence" value="ECO:0007669"/>
    <property type="project" value="TreeGrafter"/>
</dbReference>
<evidence type="ECO:0000259" key="1">
    <source>
        <dbReference type="SMART" id="SM00481"/>
    </source>
</evidence>
<dbReference type="GO" id="GO:0008270">
    <property type="term" value="F:zinc ion binding"/>
    <property type="evidence" value="ECO:0007669"/>
    <property type="project" value="TreeGrafter"/>
</dbReference>
<keyword evidence="3" id="KW-1185">Reference proteome</keyword>
<dbReference type="SUPFAM" id="SSF89550">
    <property type="entry name" value="PHP domain-like"/>
    <property type="match status" value="1"/>
</dbReference>
<proteinExistence type="predicted"/>
<dbReference type="SMART" id="SM00481">
    <property type="entry name" value="POLIIIAc"/>
    <property type="match status" value="1"/>
</dbReference>
<dbReference type="FunFam" id="3.20.20.140:FF:000047">
    <property type="entry name" value="PHP domain-containing protein"/>
    <property type="match status" value="1"/>
</dbReference>
<dbReference type="Pfam" id="PF02811">
    <property type="entry name" value="PHP"/>
    <property type="match status" value="1"/>
</dbReference>
<dbReference type="AlphaFoldDB" id="A0A4R7JA53"/>
<dbReference type="PANTHER" id="PTHR36928">
    <property type="entry name" value="PHOSPHATASE YCDX-RELATED"/>
    <property type="match status" value="1"/>
</dbReference>
<dbReference type="Proteomes" id="UP000295371">
    <property type="component" value="Unassembled WGS sequence"/>
</dbReference>
<dbReference type="EMBL" id="SOAW01000001">
    <property type="protein sequence ID" value="TDT33796.1"/>
    <property type="molecule type" value="Genomic_DNA"/>
</dbReference>
<gene>
    <name evidence="2" type="ORF">CLV29_1427</name>
</gene>
<organism evidence="2 3">
    <name type="scientific">Naumannella halotolerans</name>
    <dbReference type="NCBI Taxonomy" id="993414"/>
    <lineage>
        <taxon>Bacteria</taxon>
        <taxon>Bacillati</taxon>
        <taxon>Actinomycetota</taxon>
        <taxon>Actinomycetes</taxon>
        <taxon>Propionibacteriales</taxon>
        <taxon>Propionibacteriaceae</taxon>
        <taxon>Naumannella</taxon>
    </lineage>
</organism>
<dbReference type="InterPro" id="IPR047967">
    <property type="entry name" value="PolX_PHP"/>
</dbReference>
<accession>A0A4R7JA53</accession>
<dbReference type="InterPro" id="IPR017078">
    <property type="entry name" value="UCP036978_PHPhdr"/>
</dbReference>
<dbReference type="CDD" id="cd07436">
    <property type="entry name" value="PHP_PolX"/>
    <property type="match status" value="1"/>
</dbReference>